<sequence length="785" mass="88896">MLKRIKLIQGIGSFCQARGSSFELAKVNVVYGENRNGKSTLCDVLHSLESNNPELILNRKAIPDDATRPPKVEFQFETSTGNQVARFENGAWQVAEPDCSKLYVFDHSFIHRNVITGQKQERQNSESVTSFILGEANTVLYKQLAELNESVRSERSNLTSIERQLQQSGIANAQEYANSLLPTESKQDLEALAASQKQREQQIATTIQNADGIRVRRVLTSIARQIDYNQTVEKINATLAANLQNVHQGALATLETHISHHVNNPASFKGWAAQGLGFVKDESCPFCGQGLGENEKGLIATYQQAFNTEFDDFNNRVKQTLDQLRQPFLIQDTRENIGQLHQANKDTISLYFEPEISANPALPSLITSLDQQFQGILSAYDALKSNIQVATDFWLPILNQKYNMPYEAMQIIDFSGLLGTVGAYNQVIYSYWQVCEEINRLLNQFKASIDSQQLRNDMAQMVQSYNLTMGLIKRIDLEPLCHQYREKQQQVSRTQTTYNQRKEQLEQSQSAYLESYFDSVNRLFTELGSNDFEITKEANNRGKMVVYELRVKFKGQPIPVDKVNFVFSESDRRALALCIFLAKIMSLSTDEKSKAILVFDDPVTSFDNERITLILNKLDELQREVKQLIVTTHYKGMASKAVKKFRRIVKSVRLTNTANGTDISVVDNDSMTASDHDVAFDRIKAFVERATNNNIITELRPFFEEEIRSRYKKQLAEFGVSKEDLSVCINTLNDNGILSDTLAARLNSLRDSLNTPMHEIGQDAVENTRSIANQILLVVYNELTA</sequence>
<comment type="caution">
    <text evidence="2">The sequence shown here is derived from an EMBL/GenBank/DDBJ whole genome shotgun (WGS) entry which is preliminary data.</text>
</comment>
<dbReference type="Gene3D" id="3.40.50.300">
    <property type="entry name" value="P-loop containing nucleotide triphosphate hydrolases"/>
    <property type="match status" value="2"/>
</dbReference>
<dbReference type="PANTHER" id="PTHR32182">
    <property type="entry name" value="DNA REPLICATION AND REPAIR PROTEIN RECF"/>
    <property type="match status" value="1"/>
</dbReference>
<evidence type="ECO:0000313" key="2">
    <source>
        <dbReference type="EMBL" id="MDM5271198.1"/>
    </source>
</evidence>
<protein>
    <submittedName>
        <fullName evidence="2">AAA family ATPase</fullName>
    </submittedName>
</protein>
<proteinExistence type="predicted"/>
<dbReference type="EMBL" id="JAQIBD010000001">
    <property type="protein sequence ID" value="MDM5271198.1"/>
    <property type="molecule type" value="Genomic_DNA"/>
</dbReference>
<gene>
    <name evidence="2" type="ORF">PGH07_03325</name>
</gene>
<evidence type="ECO:0000259" key="1">
    <source>
        <dbReference type="Pfam" id="PF13166"/>
    </source>
</evidence>
<dbReference type="PANTHER" id="PTHR32182:SF0">
    <property type="entry name" value="DNA REPLICATION AND REPAIR PROTEIN RECF"/>
    <property type="match status" value="1"/>
</dbReference>
<feature type="domain" description="Protein CR006 P-loop" evidence="1">
    <location>
        <begin position="11"/>
        <end position="645"/>
    </location>
</feature>
<dbReference type="InterPro" id="IPR027417">
    <property type="entry name" value="P-loop_NTPase"/>
</dbReference>
<dbReference type="InterPro" id="IPR026866">
    <property type="entry name" value="CR006_AAA"/>
</dbReference>
<reference evidence="2" key="1">
    <citation type="submission" date="2023-01" db="EMBL/GenBank/DDBJ databases">
        <title>Sulfurovum sp. zt1-1 genome assembly.</title>
        <authorList>
            <person name="Wang J."/>
        </authorList>
    </citation>
    <scope>NUCLEOTIDE SEQUENCE</scope>
    <source>
        <strain evidence="2">Zt1-1</strain>
    </source>
</reference>
<name>A0ABT7QWM8_9BACT</name>
<keyword evidence="3" id="KW-1185">Reference proteome</keyword>
<dbReference type="Pfam" id="PF13166">
    <property type="entry name" value="AAA_13"/>
    <property type="match status" value="1"/>
</dbReference>
<accession>A0ABT7QWM8</accession>
<dbReference type="RefSeq" id="WP_289412521.1">
    <property type="nucleotide sequence ID" value="NZ_JAQIBD010000001.1"/>
</dbReference>
<dbReference type="SUPFAM" id="SSF52540">
    <property type="entry name" value="P-loop containing nucleoside triphosphate hydrolases"/>
    <property type="match status" value="1"/>
</dbReference>
<dbReference type="Proteomes" id="UP001169069">
    <property type="component" value="Unassembled WGS sequence"/>
</dbReference>
<organism evidence="2 3">
    <name type="scientific">Sulfurovum zhangzhouensis</name>
    <dbReference type="NCBI Taxonomy" id="3019067"/>
    <lineage>
        <taxon>Bacteria</taxon>
        <taxon>Pseudomonadati</taxon>
        <taxon>Campylobacterota</taxon>
        <taxon>Epsilonproteobacteria</taxon>
        <taxon>Campylobacterales</taxon>
        <taxon>Sulfurovaceae</taxon>
        <taxon>Sulfurovum</taxon>
    </lineage>
</organism>
<evidence type="ECO:0000313" key="3">
    <source>
        <dbReference type="Proteomes" id="UP001169069"/>
    </source>
</evidence>